<protein>
    <recommendedName>
        <fullName evidence="1">Rhamnogalacturonase A/B/Epimerase-like pectate lyase domain-containing protein</fullName>
    </recommendedName>
</protein>
<proteinExistence type="predicted"/>
<gene>
    <name evidence="2" type="ORF">BKA15_000906</name>
</gene>
<accession>A0A7Y9I3K1</accession>
<keyword evidence="3" id="KW-1185">Reference proteome</keyword>
<dbReference type="EMBL" id="JACCBU010000001">
    <property type="protein sequence ID" value="NYE69577.1"/>
    <property type="molecule type" value="Genomic_DNA"/>
</dbReference>
<dbReference type="InterPro" id="IPR024535">
    <property type="entry name" value="RHGA/B-epi-like_pectate_lyase"/>
</dbReference>
<evidence type="ECO:0000259" key="1">
    <source>
        <dbReference type="Pfam" id="PF12708"/>
    </source>
</evidence>
<comment type="caution">
    <text evidence="2">The sequence shown here is derived from an EMBL/GenBank/DDBJ whole genome shotgun (WGS) entry which is preliminary data.</text>
</comment>
<dbReference type="InterPro" id="IPR006311">
    <property type="entry name" value="TAT_signal"/>
</dbReference>
<dbReference type="RefSeq" id="WP_179748438.1">
    <property type="nucleotide sequence ID" value="NZ_JACCBU010000001.1"/>
</dbReference>
<feature type="domain" description="Rhamnogalacturonase A/B/Epimerase-like pectate lyase" evidence="1">
    <location>
        <begin position="42"/>
        <end position="154"/>
    </location>
</feature>
<dbReference type="Pfam" id="PF12708">
    <property type="entry name" value="Pect-lyase_RHGA_epim"/>
    <property type="match status" value="1"/>
</dbReference>
<dbReference type="InterPro" id="IPR011050">
    <property type="entry name" value="Pectin_lyase_fold/virulence"/>
</dbReference>
<dbReference type="PROSITE" id="PS51318">
    <property type="entry name" value="TAT"/>
    <property type="match status" value="1"/>
</dbReference>
<name>A0A7Y9I3K1_9ACTN</name>
<dbReference type="Proteomes" id="UP000569914">
    <property type="component" value="Unassembled WGS sequence"/>
</dbReference>
<dbReference type="Gene3D" id="2.160.20.10">
    <property type="entry name" value="Single-stranded right-handed beta-helix, Pectin lyase-like"/>
    <property type="match status" value="1"/>
</dbReference>
<evidence type="ECO:0000313" key="2">
    <source>
        <dbReference type="EMBL" id="NYE69577.1"/>
    </source>
</evidence>
<dbReference type="SUPFAM" id="SSF51126">
    <property type="entry name" value="Pectin lyase-like"/>
    <property type="match status" value="1"/>
</dbReference>
<evidence type="ECO:0000313" key="3">
    <source>
        <dbReference type="Proteomes" id="UP000569914"/>
    </source>
</evidence>
<sequence length="446" mass="46598">MNDSPLFGRRSFVRLGGALLGAAAVTQFGAPTAYGAPRELHVRDFGARPDDDSDDTDAIRAAITAAIGSGRPTVVRFAAGTYRLRPDTDLGASVPITGADGLTLAGATAPDGAPATRLLSAIPLANDLAPATQFRLIDCRGLTLRNLVLDYAPRATTSGEIVAVDAATDSVTVDVFEGAAHFDGMRCYSANSWDLATGRLNHVAPLTIGANPDQFGNVWHSLPGGSGRRYTITGFGFSDRVRPGDGASWHFNVVGGSYNVYALGCRDLRLENLQINNAIGAGILAGYGHNLTCRDVSYAPAGPDLAVGPRDAIHLSNNTGRLDYRGGRLAGVRWDPLVSRSSFVRVAAIESARRLTLEPTSAGSRPLPFQAGDALTFWAGPLPSTVRIAAVTPVDESDSAFLIMLDADLPGTVSVGSLVTSSGHEWDEARISSATIEGNIGTALVS</sequence>
<dbReference type="AlphaFoldDB" id="A0A7Y9I3K1"/>
<organism evidence="2 3">
    <name type="scientific">Microlunatus parietis</name>
    <dbReference type="NCBI Taxonomy" id="682979"/>
    <lineage>
        <taxon>Bacteria</taxon>
        <taxon>Bacillati</taxon>
        <taxon>Actinomycetota</taxon>
        <taxon>Actinomycetes</taxon>
        <taxon>Propionibacteriales</taxon>
        <taxon>Propionibacteriaceae</taxon>
        <taxon>Microlunatus</taxon>
    </lineage>
</organism>
<dbReference type="InterPro" id="IPR012334">
    <property type="entry name" value="Pectin_lyas_fold"/>
</dbReference>
<reference evidence="2 3" key="1">
    <citation type="submission" date="2020-07" db="EMBL/GenBank/DDBJ databases">
        <title>Sequencing the genomes of 1000 actinobacteria strains.</title>
        <authorList>
            <person name="Klenk H.-P."/>
        </authorList>
    </citation>
    <scope>NUCLEOTIDE SEQUENCE [LARGE SCALE GENOMIC DNA]</scope>
    <source>
        <strain evidence="2 3">DSM 22083</strain>
    </source>
</reference>